<sequence>MAFEKRNTPYSRYNAALLDDKLSSFHSVELRLDQTYELNANI</sequence>
<dbReference type="AlphaFoldDB" id="A0A0J8QZ86"/>
<protein>
    <submittedName>
        <fullName evidence="1">Uncharacterized protein</fullName>
    </submittedName>
</protein>
<dbReference type="Proteomes" id="UP000054559">
    <property type="component" value="Unassembled WGS sequence"/>
</dbReference>
<evidence type="ECO:0000313" key="2">
    <source>
        <dbReference type="Proteomes" id="UP000054559"/>
    </source>
</evidence>
<gene>
    <name evidence="1" type="ORF">CISG_06617</name>
</gene>
<dbReference type="EMBL" id="DS268155">
    <property type="protein sequence ID" value="KMU77370.1"/>
    <property type="molecule type" value="Genomic_DNA"/>
</dbReference>
<accession>A0A0J8QZ86</accession>
<organism evidence="1 2">
    <name type="scientific">Coccidioides immitis RMSCC 3703</name>
    <dbReference type="NCBI Taxonomy" id="454286"/>
    <lineage>
        <taxon>Eukaryota</taxon>
        <taxon>Fungi</taxon>
        <taxon>Dikarya</taxon>
        <taxon>Ascomycota</taxon>
        <taxon>Pezizomycotina</taxon>
        <taxon>Eurotiomycetes</taxon>
        <taxon>Eurotiomycetidae</taxon>
        <taxon>Onygenales</taxon>
        <taxon>Onygenaceae</taxon>
        <taxon>Coccidioides</taxon>
    </lineage>
</organism>
<evidence type="ECO:0000313" key="1">
    <source>
        <dbReference type="EMBL" id="KMU77370.1"/>
    </source>
</evidence>
<name>A0A0J8QZ86_COCIT</name>
<proteinExistence type="predicted"/>
<reference evidence="2" key="1">
    <citation type="journal article" date="2010" name="Genome Res.">
        <title>Population genomic sequencing of Coccidioides fungi reveals recent hybridization and transposon control.</title>
        <authorList>
            <person name="Neafsey D.E."/>
            <person name="Barker B.M."/>
            <person name="Sharpton T.J."/>
            <person name="Stajich J.E."/>
            <person name="Park D.J."/>
            <person name="Whiston E."/>
            <person name="Hung C.-Y."/>
            <person name="McMahan C."/>
            <person name="White J."/>
            <person name="Sykes S."/>
            <person name="Heiman D."/>
            <person name="Young S."/>
            <person name="Zeng Q."/>
            <person name="Abouelleil A."/>
            <person name="Aftuck L."/>
            <person name="Bessette D."/>
            <person name="Brown A."/>
            <person name="FitzGerald M."/>
            <person name="Lui A."/>
            <person name="Macdonald J.P."/>
            <person name="Priest M."/>
            <person name="Orbach M.J."/>
            <person name="Galgiani J.N."/>
            <person name="Kirkland T.N."/>
            <person name="Cole G.T."/>
            <person name="Birren B.W."/>
            <person name="Henn M.R."/>
            <person name="Taylor J.W."/>
            <person name="Rounsley S.D."/>
        </authorList>
    </citation>
    <scope>NUCLEOTIDE SEQUENCE [LARGE SCALE GENOMIC DNA]</scope>
    <source>
        <strain evidence="2">RMSCC 3703</strain>
    </source>
</reference>